<evidence type="ECO:0000313" key="1">
    <source>
        <dbReference type="EMBL" id="GMR58247.1"/>
    </source>
</evidence>
<comment type="caution">
    <text evidence="1">The sequence shown here is derived from an EMBL/GenBank/DDBJ whole genome shotgun (WGS) entry which is preliminary data.</text>
</comment>
<accession>A0AAN5D907</accession>
<name>A0AAN5D907_9BILA</name>
<feature type="non-terminal residue" evidence="1">
    <location>
        <position position="1"/>
    </location>
</feature>
<keyword evidence="2" id="KW-1185">Reference proteome</keyword>
<dbReference type="AlphaFoldDB" id="A0AAN5D907"/>
<dbReference type="EMBL" id="BTRK01000006">
    <property type="protein sequence ID" value="GMR58247.1"/>
    <property type="molecule type" value="Genomic_DNA"/>
</dbReference>
<proteinExistence type="predicted"/>
<evidence type="ECO:0000313" key="2">
    <source>
        <dbReference type="Proteomes" id="UP001328107"/>
    </source>
</evidence>
<gene>
    <name evidence="1" type="ORF">PMAYCL1PPCAC_28442</name>
</gene>
<protein>
    <recommendedName>
        <fullName evidence="3">Chromo domain-containing protein</fullName>
    </recommendedName>
</protein>
<evidence type="ECO:0008006" key="3">
    <source>
        <dbReference type="Google" id="ProtNLM"/>
    </source>
</evidence>
<reference evidence="2" key="1">
    <citation type="submission" date="2022-10" db="EMBL/GenBank/DDBJ databases">
        <title>Genome assembly of Pristionchus species.</title>
        <authorList>
            <person name="Yoshida K."/>
            <person name="Sommer R.J."/>
        </authorList>
    </citation>
    <scope>NUCLEOTIDE SEQUENCE [LARGE SCALE GENOMIC DNA]</scope>
    <source>
        <strain evidence="2">RS5460</strain>
    </source>
</reference>
<sequence>SGCAMGDDWDIRAILGQKKEKGKIVYNVAWHTSWVDESDVSTNSETVFVDKLEIVGLTKESDQRKITQAKFVIENSNSKSKENKMEIWTYDKLKKNAPELLLEFYEDQLMKN</sequence>
<organism evidence="1 2">
    <name type="scientific">Pristionchus mayeri</name>
    <dbReference type="NCBI Taxonomy" id="1317129"/>
    <lineage>
        <taxon>Eukaryota</taxon>
        <taxon>Metazoa</taxon>
        <taxon>Ecdysozoa</taxon>
        <taxon>Nematoda</taxon>
        <taxon>Chromadorea</taxon>
        <taxon>Rhabditida</taxon>
        <taxon>Rhabditina</taxon>
        <taxon>Diplogasteromorpha</taxon>
        <taxon>Diplogasteroidea</taxon>
        <taxon>Neodiplogasteridae</taxon>
        <taxon>Pristionchus</taxon>
    </lineage>
</organism>
<dbReference type="Proteomes" id="UP001328107">
    <property type="component" value="Unassembled WGS sequence"/>
</dbReference>